<sequence>MIIKFLAKIYIQNGYACMQAYQRNDRIIEIQIGKIVSDHLEACVSNNFDVRTSNYITLTSNTTNNHDH</sequence>
<dbReference type="OrthoDB" id="9979716at2759"/>
<dbReference type="AlphaFoldDB" id="A0A131ZZM7"/>
<comment type="caution">
    <text evidence="2">The sequence shown here is derived from an EMBL/GenBank/DDBJ whole genome shotgun (WGS) entry which is preliminary data.</text>
</comment>
<reference evidence="2 3" key="1">
    <citation type="journal article" date="2015" name="Parasit. Vectors">
        <title>Draft genome of the scabies mite.</title>
        <authorList>
            <person name="Rider S.D.Jr."/>
            <person name="Morgan M.S."/>
            <person name="Arlian L.G."/>
        </authorList>
    </citation>
    <scope>NUCLEOTIDE SEQUENCE [LARGE SCALE GENOMIC DNA]</scope>
    <source>
        <strain evidence="2">Arlian Lab</strain>
    </source>
</reference>
<evidence type="ECO:0000313" key="3">
    <source>
        <dbReference type="Proteomes" id="UP000616769"/>
    </source>
</evidence>
<feature type="domain" description="DUF7043" evidence="1">
    <location>
        <begin position="12"/>
        <end position="55"/>
    </location>
</feature>
<name>A0A131ZZM7_SARSC</name>
<accession>A0A131ZZM7</accession>
<evidence type="ECO:0000313" key="2">
    <source>
        <dbReference type="EMBL" id="KPM04133.1"/>
    </source>
</evidence>
<proteinExistence type="predicted"/>
<dbReference type="InterPro" id="IPR055471">
    <property type="entry name" value="DUF7043"/>
</dbReference>
<gene>
    <name evidence="2" type="ORF">QR98_0025730</name>
</gene>
<dbReference type="EMBL" id="JXLN01007550">
    <property type="protein sequence ID" value="KPM04133.1"/>
    <property type="molecule type" value="Genomic_DNA"/>
</dbReference>
<dbReference type="Proteomes" id="UP000616769">
    <property type="component" value="Unassembled WGS sequence"/>
</dbReference>
<organism evidence="2 3">
    <name type="scientific">Sarcoptes scabiei</name>
    <name type="common">Itch mite</name>
    <name type="synonym">Acarus scabiei</name>
    <dbReference type="NCBI Taxonomy" id="52283"/>
    <lineage>
        <taxon>Eukaryota</taxon>
        <taxon>Metazoa</taxon>
        <taxon>Ecdysozoa</taxon>
        <taxon>Arthropoda</taxon>
        <taxon>Chelicerata</taxon>
        <taxon>Arachnida</taxon>
        <taxon>Acari</taxon>
        <taxon>Acariformes</taxon>
        <taxon>Sarcoptiformes</taxon>
        <taxon>Astigmata</taxon>
        <taxon>Psoroptidia</taxon>
        <taxon>Sarcoptoidea</taxon>
        <taxon>Sarcoptidae</taxon>
        <taxon>Sarcoptinae</taxon>
        <taxon>Sarcoptes</taxon>
    </lineage>
</organism>
<evidence type="ECO:0000259" key="1">
    <source>
        <dbReference type="Pfam" id="PF23070"/>
    </source>
</evidence>
<dbReference type="VEuPathDB" id="VectorBase:SSCA000341"/>
<dbReference type="Pfam" id="PF23070">
    <property type="entry name" value="DUF7043"/>
    <property type="match status" value="1"/>
</dbReference>
<protein>
    <recommendedName>
        <fullName evidence="1">DUF7043 domain-containing protein</fullName>
    </recommendedName>
</protein>